<gene>
    <name evidence="1" type="ORF">SEA_WEASELS2_200</name>
</gene>
<sequence>MKAILGTGLAVAAFVGYIWLMTWAGNNKQAEENQKIEDNRQEARIEAICEERGGLWINDECLQKDSIVKIEVK</sequence>
<keyword evidence="2" id="KW-1185">Reference proteome</keyword>
<accession>A0A1I9SAH2</accession>
<dbReference type="Proteomes" id="UP000224902">
    <property type="component" value="Segment"/>
</dbReference>
<organism evidence="1 2">
    <name type="scientific">Rhodococcus phage Weasels2</name>
    <dbReference type="NCBI Taxonomy" id="1897437"/>
    <lineage>
        <taxon>Viruses</taxon>
        <taxon>Duplodnaviria</taxon>
        <taxon>Heunggongvirae</taxon>
        <taxon>Uroviricota</taxon>
        <taxon>Caudoviricetes</taxon>
        <taxon>Weaselvirus</taxon>
        <taxon>Weaselvirus weasel</taxon>
    </lineage>
</organism>
<proteinExistence type="predicted"/>
<reference evidence="2" key="1">
    <citation type="submission" date="2016-08" db="EMBL/GenBank/DDBJ databases">
        <authorList>
            <person name="Seilhamer J.J."/>
        </authorList>
    </citation>
    <scope>NUCLEOTIDE SEQUENCE [LARGE SCALE GENOMIC DNA]</scope>
</reference>
<dbReference type="EMBL" id="KX774321">
    <property type="protein sequence ID" value="AOZ63778.1"/>
    <property type="molecule type" value="Genomic_DNA"/>
</dbReference>
<protein>
    <submittedName>
        <fullName evidence="1">Uncharacterized protein</fullName>
    </submittedName>
</protein>
<evidence type="ECO:0000313" key="1">
    <source>
        <dbReference type="EMBL" id="AOZ63778.1"/>
    </source>
</evidence>
<name>A0A1I9SAH2_9CAUD</name>
<evidence type="ECO:0000313" key="2">
    <source>
        <dbReference type="Proteomes" id="UP000224902"/>
    </source>
</evidence>